<comment type="caution">
    <text evidence="2">The sequence shown here is derived from an EMBL/GenBank/DDBJ whole genome shotgun (WGS) entry which is preliminary data.</text>
</comment>
<dbReference type="STRING" id="873513.HMPREF6485_0907"/>
<accession>E6K5R5</accession>
<dbReference type="Proteomes" id="UP000003112">
    <property type="component" value="Unassembled WGS sequence"/>
</dbReference>
<dbReference type="EMBL" id="AEPD01000017">
    <property type="protein sequence ID" value="EFU31191.1"/>
    <property type="molecule type" value="Genomic_DNA"/>
</dbReference>
<reference evidence="2 3" key="1">
    <citation type="submission" date="2010-10" db="EMBL/GenBank/DDBJ databases">
        <authorList>
            <person name="Muzny D."/>
            <person name="Qin X."/>
            <person name="Deng J."/>
            <person name="Jiang H."/>
            <person name="Liu Y."/>
            <person name="Qu J."/>
            <person name="Song X.-Z."/>
            <person name="Zhang L."/>
            <person name="Thornton R."/>
            <person name="Coyle M."/>
            <person name="Francisco L."/>
            <person name="Jackson L."/>
            <person name="Javaid M."/>
            <person name="Korchina V."/>
            <person name="Kovar C."/>
            <person name="Mata R."/>
            <person name="Mathew T."/>
            <person name="Ngo R."/>
            <person name="Nguyen L."/>
            <person name="Nguyen N."/>
            <person name="Okwuonu G."/>
            <person name="Ongeri F."/>
            <person name="Pham C."/>
            <person name="Simmons D."/>
            <person name="Wilczek-Boney K."/>
            <person name="Hale W."/>
            <person name="Jakkamsetti A."/>
            <person name="Pham P."/>
            <person name="Ruth R."/>
            <person name="San Lucas F."/>
            <person name="Warren J."/>
            <person name="Zhang J."/>
            <person name="Zhao Z."/>
            <person name="Zhou C."/>
            <person name="Zhu D."/>
            <person name="Lee S."/>
            <person name="Bess C."/>
            <person name="Blankenburg K."/>
            <person name="Forbes L."/>
            <person name="Fu Q."/>
            <person name="Gubbala S."/>
            <person name="Hirani K."/>
            <person name="Jayaseelan J.C."/>
            <person name="Lara F."/>
            <person name="Munidasa M."/>
            <person name="Palculict T."/>
            <person name="Patil S."/>
            <person name="Pu L.-L."/>
            <person name="Saada N."/>
            <person name="Tang L."/>
            <person name="Weissenberger G."/>
            <person name="Zhu Y."/>
            <person name="Hemphill L."/>
            <person name="Shang Y."/>
            <person name="Youmans B."/>
            <person name="Ayvaz T."/>
            <person name="Ross M."/>
            <person name="Santibanez J."/>
            <person name="Aqrawi P."/>
            <person name="Gross S."/>
            <person name="Joshi V."/>
            <person name="Fowler G."/>
            <person name="Nazareth L."/>
            <person name="Reid J."/>
            <person name="Worley K."/>
            <person name="Petrosino J."/>
            <person name="Highlander S."/>
            <person name="Gibbs R."/>
        </authorList>
    </citation>
    <scope>NUCLEOTIDE SEQUENCE [LARGE SCALE GENOMIC DNA]</scope>
    <source>
        <strain evidence="2 3">ATCC 33574</strain>
    </source>
</reference>
<keyword evidence="1" id="KW-0812">Transmembrane</keyword>
<dbReference type="AlphaFoldDB" id="E6K5R5"/>
<evidence type="ECO:0000313" key="2">
    <source>
        <dbReference type="EMBL" id="EFU31191.1"/>
    </source>
</evidence>
<evidence type="ECO:0000313" key="3">
    <source>
        <dbReference type="Proteomes" id="UP000003112"/>
    </source>
</evidence>
<keyword evidence="3" id="KW-1185">Reference proteome</keyword>
<protein>
    <submittedName>
        <fullName evidence="2">Uncharacterized protein</fullName>
    </submittedName>
</protein>
<name>E6K5R5_9BACT</name>
<dbReference type="HOGENOM" id="CLU_3203435_0_0_10"/>
<feature type="transmembrane region" description="Helical" evidence="1">
    <location>
        <begin position="17"/>
        <end position="36"/>
    </location>
</feature>
<sequence>MSVNFPGDLKPVFRSDWRILVEVFLLIFFVVTKVSLSYKCKEDVS</sequence>
<organism evidence="2 3">
    <name type="scientific">Segatella buccae ATCC 33574</name>
    <dbReference type="NCBI Taxonomy" id="873513"/>
    <lineage>
        <taxon>Bacteria</taxon>
        <taxon>Pseudomonadati</taxon>
        <taxon>Bacteroidota</taxon>
        <taxon>Bacteroidia</taxon>
        <taxon>Bacteroidales</taxon>
        <taxon>Prevotellaceae</taxon>
        <taxon>Segatella</taxon>
    </lineage>
</organism>
<proteinExistence type="predicted"/>
<keyword evidence="1" id="KW-0472">Membrane</keyword>
<keyword evidence="1" id="KW-1133">Transmembrane helix</keyword>
<evidence type="ECO:0000256" key="1">
    <source>
        <dbReference type="SAM" id="Phobius"/>
    </source>
</evidence>
<gene>
    <name evidence="2" type="ORF">HMPREF6485_0907</name>
</gene>